<evidence type="ECO:0000313" key="2">
    <source>
        <dbReference type="EMBL" id="MBB6561712.1"/>
    </source>
</evidence>
<name>A0A7X0PHN6_9BURK</name>
<evidence type="ECO:0000256" key="1">
    <source>
        <dbReference type="SAM" id="MobiDB-lite"/>
    </source>
</evidence>
<gene>
    <name evidence="2" type="ORF">HNP48_004406</name>
</gene>
<organism evidence="2 3">
    <name type="scientific">Acidovorax soli</name>
    <dbReference type="NCBI Taxonomy" id="592050"/>
    <lineage>
        <taxon>Bacteria</taxon>
        <taxon>Pseudomonadati</taxon>
        <taxon>Pseudomonadota</taxon>
        <taxon>Betaproteobacteria</taxon>
        <taxon>Burkholderiales</taxon>
        <taxon>Comamonadaceae</taxon>
        <taxon>Acidovorax</taxon>
    </lineage>
</organism>
<feature type="region of interest" description="Disordered" evidence="1">
    <location>
        <begin position="1"/>
        <end position="42"/>
    </location>
</feature>
<comment type="caution">
    <text evidence="2">The sequence shown here is derived from an EMBL/GenBank/DDBJ whole genome shotgun (WGS) entry which is preliminary data.</text>
</comment>
<protein>
    <submittedName>
        <fullName evidence="2">Uncharacterized protein</fullName>
    </submittedName>
</protein>
<feature type="compositionally biased region" description="Basic and acidic residues" evidence="1">
    <location>
        <begin position="33"/>
        <end position="42"/>
    </location>
</feature>
<reference evidence="2 3" key="1">
    <citation type="submission" date="2020-08" db="EMBL/GenBank/DDBJ databases">
        <title>Functional genomics of gut bacteria from endangered species of beetles.</title>
        <authorList>
            <person name="Carlos-Shanley C."/>
        </authorList>
    </citation>
    <scope>NUCLEOTIDE SEQUENCE [LARGE SCALE GENOMIC DNA]</scope>
    <source>
        <strain evidence="2 3">S00198</strain>
    </source>
</reference>
<dbReference type="EMBL" id="JACHLK010000009">
    <property type="protein sequence ID" value="MBB6561712.1"/>
    <property type="molecule type" value="Genomic_DNA"/>
</dbReference>
<dbReference type="Proteomes" id="UP000575083">
    <property type="component" value="Unassembled WGS sequence"/>
</dbReference>
<keyword evidence="3" id="KW-1185">Reference proteome</keyword>
<proteinExistence type="predicted"/>
<dbReference type="AntiFam" id="ANF00079">
    <property type="entry name" value="Shadow ORF (opposite rarA)"/>
</dbReference>
<sequence>MENPAFHERRSGKDRRQTEAGPPGKHERRRSIEHRQPEVRELHLSREELEALGFVMGTQTAAPTPQKRTA</sequence>
<accession>A0A7X0PHN6</accession>
<dbReference type="AlphaFoldDB" id="A0A7X0PHN6"/>
<dbReference type="RefSeq" id="WP_184861011.1">
    <property type="nucleotide sequence ID" value="NZ_JACHLK010000009.1"/>
</dbReference>
<feature type="compositionally biased region" description="Basic and acidic residues" evidence="1">
    <location>
        <begin position="1"/>
        <end position="18"/>
    </location>
</feature>
<evidence type="ECO:0000313" key="3">
    <source>
        <dbReference type="Proteomes" id="UP000575083"/>
    </source>
</evidence>